<dbReference type="Pfam" id="PF06378">
    <property type="entry name" value="SSAP_Sak"/>
    <property type="match status" value="1"/>
</dbReference>
<sequence>MKTFNELRLINVNEFTERKGQLTYLSWTYGLDILLQNDSTATWKFLEPVVYNDTMMVKTEVTAFGKTLEMQLPVMDNRNNAVKSPDARKISDSQMRCLAKNIACFGIGMYVYAGSDLPSEAIDEETPDLTDLCTNWVDNINECLDIDTLKAAYGQAYKELSKDKAAIDRISKAKDKRKAEIL</sequence>
<protein>
    <submittedName>
        <fullName evidence="2">Single-strand annealing protein SAK3</fullName>
    </submittedName>
</protein>
<accession>A0A6J5N1Q2</accession>
<reference evidence="2" key="1">
    <citation type="submission" date="2020-04" db="EMBL/GenBank/DDBJ databases">
        <authorList>
            <person name="Chiriac C."/>
            <person name="Salcher M."/>
            <person name="Ghai R."/>
            <person name="Kavagutti S V."/>
        </authorList>
    </citation>
    <scope>NUCLEOTIDE SEQUENCE</scope>
</reference>
<dbReference type="EMBL" id="LR796576">
    <property type="protein sequence ID" value="CAB4152658.1"/>
    <property type="molecule type" value="Genomic_DNA"/>
</dbReference>
<evidence type="ECO:0000259" key="1">
    <source>
        <dbReference type="Pfam" id="PF06378"/>
    </source>
</evidence>
<feature type="domain" description="SSAP RNA binding" evidence="1">
    <location>
        <begin position="2"/>
        <end position="125"/>
    </location>
</feature>
<dbReference type="InterPro" id="IPR009425">
    <property type="entry name" value="DSRM_SSAP"/>
</dbReference>
<proteinExistence type="predicted"/>
<name>A0A6J5N1Q2_9CAUD</name>
<gene>
    <name evidence="2" type="ORF">UFOVP620_27</name>
</gene>
<organism evidence="2">
    <name type="scientific">uncultured Caudovirales phage</name>
    <dbReference type="NCBI Taxonomy" id="2100421"/>
    <lineage>
        <taxon>Viruses</taxon>
        <taxon>Duplodnaviria</taxon>
        <taxon>Heunggongvirae</taxon>
        <taxon>Uroviricota</taxon>
        <taxon>Caudoviricetes</taxon>
        <taxon>Peduoviridae</taxon>
        <taxon>Maltschvirus</taxon>
        <taxon>Maltschvirus maltsch</taxon>
    </lineage>
</organism>
<evidence type="ECO:0000313" key="2">
    <source>
        <dbReference type="EMBL" id="CAB4152658.1"/>
    </source>
</evidence>